<evidence type="ECO:0000313" key="3">
    <source>
        <dbReference type="Proteomes" id="UP000275225"/>
    </source>
</evidence>
<evidence type="ECO:0000256" key="1">
    <source>
        <dbReference type="SAM" id="Phobius"/>
    </source>
</evidence>
<feature type="transmembrane region" description="Helical" evidence="1">
    <location>
        <begin position="111"/>
        <end position="132"/>
    </location>
</feature>
<dbReference type="InterPro" id="IPR021215">
    <property type="entry name" value="DUF2752"/>
</dbReference>
<reference evidence="2 3" key="1">
    <citation type="submission" date="2018-11" db="EMBL/GenBank/DDBJ databases">
        <authorList>
            <person name="Li F."/>
        </authorList>
    </citation>
    <scope>NUCLEOTIDE SEQUENCE [LARGE SCALE GENOMIC DNA]</scope>
    <source>
        <strain evidence="2 3">YS17T</strain>
    </source>
</reference>
<protein>
    <submittedName>
        <fullName evidence="2">DUF2752 domain-containing protein</fullName>
    </submittedName>
</protein>
<sequence>MSATPAPAPTASRGRLLRGPLLAGLGGAAALTLLHVRDPHDSGSYGYCPYLLLTGHPCPGCGGLRAVNLLTNGDWAGAISSNAMAVGLVVFLVGAWLLWLVRRARGAAVPFLKPTTAWAWVFLAVAIVFGIARLTPQGAWLAP</sequence>
<comment type="caution">
    <text evidence="2">The sequence shown here is derived from an EMBL/GenBank/DDBJ whole genome shotgun (WGS) entry which is preliminary data.</text>
</comment>
<keyword evidence="1" id="KW-1133">Transmembrane helix</keyword>
<dbReference type="Proteomes" id="UP000275225">
    <property type="component" value="Unassembled WGS sequence"/>
</dbReference>
<dbReference type="AlphaFoldDB" id="A0A3N6Z7J5"/>
<proteinExistence type="predicted"/>
<accession>A0A3N6Z7J5</accession>
<organism evidence="2 3">
    <name type="scientific">Aeromicrobium camelliae</name>
    <dbReference type="NCBI Taxonomy" id="1538144"/>
    <lineage>
        <taxon>Bacteria</taxon>
        <taxon>Bacillati</taxon>
        <taxon>Actinomycetota</taxon>
        <taxon>Actinomycetes</taxon>
        <taxon>Propionibacteriales</taxon>
        <taxon>Nocardioidaceae</taxon>
        <taxon>Aeromicrobium</taxon>
    </lineage>
</organism>
<keyword evidence="1" id="KW-0812">Transmembrane</keyword>
<dbReference type="RefSeq" id="WP_124237394.1">
    <property type="nucleotide sequence ID" value="NZ_JBHUFI010000008.1"/>
</dbReference>
<keyword evidence="3" id="KW-1185">Reference proteome</keyword>
<feature type="transmembrane region" description="Helical" evidence="1">
    <location>
        <begin position="75"/>
        <end position="99"/>
    </location>
</feature>
<dbReference type="OrthoDB" id="5966662at2"/>
<dbReference type="EMBL" id="RQJX01000016">
    <property type="protein sequence ID" value="RQN02917.1"/>
    <property type="molecule type" value="Genomic_DNA"/>
</dbReference>
<name>A0A3N6Z7J5_9ACTN</name>
<gene>
    <name evidence="2" type="ORF">EHW97_11910</name>
</gene>
<dbReference type="Pfam" id="PF10825">
    <property type="entry name" value="DUF2752"/>
    <property type="match status" value="1"/>
</dbReference>
<keyword evidence="1" id="KW-0472">Membrane</keyword>
<evidence type="ECO:0000313" key="2">
    <source>
        <dbReference type="EMBL" id="RQN02917.1"/>
    </source>
</evidence>